<feature type="non-terminal residue" evidence="7">
    <location>
        <position position="1"/>
    </location>
</feature>
<dbReference type="GO" id="GO:0000166">
    <property type="term" value="F:nucleotide binding"/>
    <property type="evidence" value="ECO:0007669"/>
    <property type="project" value="UniProtKB-KW"/>
</dbReference>
<evidence type="ECO:0000313" key="7">
    <source>
        <dbReference type="EMBL" id="TVU07001.1"/>
    </source>
</evidence>
<evidence type="ECO:0000256" key="1">
    <source>
        <dbReference type="ARBA" id="ARBA00008894"/>
    </source>
</evidence>
<dbReference type="Gramene" id="TVU07001">
    <property type="protein sequence ID" value="TVU07001"/>
    <property type="gene ID" value="EJB05_47040"/>
</dbReference>
<dbReference type="InterPro" id="IPR041118">
    <property type="entry name" value="Rx_N"/>
</dbReference>
<dbReference type="OrthoDB" id="672366at2759"/>
<name>A0A5J9T8U8_9POAL</name>
<dbReference type="EMBL" id="RWGY01000045">
    <property type="protein sequence ID" value="TVU07001.1"/>
    <property type="molecule type" value="Genomic_DNA"/>
</dbReference>
<dbReference type="SUPFAM" id="SSF52540">
    <property type="entry name" value="P-loop containing nucleoside triphosphate hydrolases"/>
    <property type="match status" value="1"/>
</dbReference>
<keyword evidence="2" id="KW-0433">Leucine-rich repeat</keyword>
<dbReference type="GO" id="GO:0006952">
    <property type="term" value="P:defense response"/>
    <property type="evidence" value="ECO:0007669"/>
    <property type="project" value="UniProtKB-KW"/>
</dbReference>
<sequence>MNVLLSAVASELAGRLVSFLIAKYLEASATNNDDTAVKLQRALLRARVVVEEAEGRQIANQAMLLQLRQLRRALCRGAYALDAFRWRVLGDPNRRRSLATVSRCRSCLEAALRDVRELVVLLDGCPRVARQPYSAYLFMERCMFGRQLEKEEIIGFCLSSQPSLQSHEHHRSLVDVTESARSLMVIDMVDDSDADAEESWKSWFHSARAHGGSKIIVISRTEAHLSLLGTCRHPLRLLPPRREELWYFFRALAFGSADPDDRPELARIAMALCDGIYDFAMYVAANTIAASLRADLTTRSWRRVHKVYAEATSLQLGDGLDEYYMCRPIKGAPGAPCLFSNRRKLIGRNELPVVTMLDLLAGGCVPPAGATRFDVLVWQSPIPPYGCYVATCDMERARQVVAREKRARKRRRDRHDNG</sequence>
<accession>A0A5J9T8U8</accession>
<dbReference type="AlphaFoldDB" id="A0A5J9T8U8"/>
<dbReference type="PANTHER" id="PTHR33377">
    <property type="entry name" value="OS10G0134700 PROTEIN-RELATED"/>
    <property type="match status" value="1"/>
</dbReference>
<keyword evidence="3" id="KW-0677">Repeat</keyword>
<evidence type="ECO:0000256" key="3">
    <source>
        <dbReference type="ARBA" id="ARBA00022737"/>
    </source>
</evidence>
<dbReference type="PANTHER" id="PTHR33377:SF54">
    <property type="entry name" value="OS01G0256300 PROTEIN"/>
    <property type="match status" value="1"/>
</dbReference>
<evidence type="ECO:0000256" key="4">
    <source>
        <dbReference type="ARBA" id="ARBA00022741"/>
    </source>
</evidence>
<keyword evidence="8" id="KW-1185">Reference proteome</keyword>
<evidence type="ECO:0000313" key="8">
    <source>
        <dbReference type="Proteomes" id="UP000324897"/>
    </source>
</evidence>
<comment type="similarity">
    <text evidence="1">Belongs to the disease resistance NB-LRR family.</text>
</comment>
<evidence type="ECO:0000259" key="6">
    <source>
        <dbReference type="Pfam" id="PF18052"/>
    </source>
</evidence>
<organism evidence="7 8">
    <name type="scientific">Eragrostis curvula</name>
    <name type="common">weeping love grass</name>
    <dbReference type="NCBI Taxonomy" id="38414"/>
    <lineage>
        <taxon>Eukaryota</taxon>
        <taxon>Viridiplantae</taxon>
        <taxon>Streptophyta</taxon>
        <taxon>Embryophyta</taxon>
        <taxon>Tracheophyta</taxon>
        <taxon>Spermatophyta</taxon>
        <taxon>Magnoliopsida</taxon>
        <taxon>Liliopsida</taxon>
        <taxon>Poales</taxon>
        <taxon>Poaceae</taxon>
        <taxon>PACMAD clade</taxon>
        <taxon>Chloridoideae</taxon>
        <taxon>Eragrostideae</taxon>
        <taxon>Eragrostidinae</taxon>
        <taxon>Eragrostis</taxon>
    </lineage>
</organism>
<proteinExistence type="inferred from homology"/>
<gene>
    <name evidence="7" type="ORF">EJB05_47040</name>
</gene>
<feature type="domain" description="Disease resistance N-terminal" evidence="6">
    <location>
        <begin position="9"/>
        <end position="96"/>
    </location>
</feature>
<dbReference type="InterPro" id="IPR027417">
    <property type="entry name" value="P-loop_NTPase"/>
</dbReference>
<comment type="caution">
    <text evidence="7">The sequence shown here is derived from an EMBL/GenBank/DDBJ whole genome shotgun (WGS) entry which is preliminary data.</text>
</comment>
<reference evidence="7 8" key="1">
    <citation type="journal article" date="2019" name="Sci. Rep.">
        <title>A high-quality genome of Eragrostis curvula grass provides insights into Poaceae evolution and supports new strategies to enhance forage quality.</title>
        <authorList>
            <person name="Carballo J."/>
            <person name="Santos B.A.C.M."/>
            <person name="Zappacosta D."/>
            <person name="Garbus I."/>
            <person name="Selva J.P."/>
            <person name="Gallo C.A."/>
            <person name="Diaz A."/>
            <person name="Albertini E."/>
            <person name="Caccamo M."/>
            <person name="Echenique V."/>
        </authorList>
    </citation>
    <scope>NUCLEOTIDE SEQUENCE [LARGE SCALE GENOMIC DNA]</scope>
    <source>
        <strain evidence="8">cv. Victoria</strain>
        <tissue evidence="7">Leaf</tissue>
    </source>
</reference>
<evidence type="ECO:0000256" key="5">
    <source>
        <dbReference type="ARBA" id="ARBA00022821"/>
    </source>
</evidence>
<dbReference type="Proteomes" id="UP000324897">
    <property type="component" value="Unassembled WGS sequence"/>
</dbReference>
<evidence type="ECO:0000256" key="2">
    <source>
        <dbReference type="ARBA" id="ARBA00022614"/>
    </source>
</evidence>
<protein>
    <recommendedName>
        <fullName evidence="6">Disease resistance N-terminal domain-containing protein</fullName>
    </recommendedName>
</protein>
<keyword evidence="4" id="KW-0547">Nucleotide-binding</keyword>
<dbReference type="Pfam" id="PF18052">
    <property type="entry name" value="Rx_N"/>
    <property type="match status" value="1"/>
</dbReference>
<keyword evidence="5" id="KW-0611">Plant defense</keyword>